<comment type="caution">
    <text evidence="1">The sequence shown here is derived from an EMBL/GenBank/DDBJ whole genome shotgun (WGS) entry which is preliminary data.</text>
</comment>
<evidence type="ECO:0000313" key="2">
    <source>
        <dbReference type="Proteomes" id="UP001374579"/>
    </source>
</evidence>
<protein>
    <submittedName>
        <fullName evidence="1">Uncharacterized protein</fullName>
    </submittedName>
</protein>
<proteinExistence type="predicted"/>
<sequence length="97" mass="11115">MALVHRRALQSQSRGYRLEKQKLLAGLLPGFTCARKERLILKCRCCTAAKKEEQVYRKWLKFPDSVTMEASSTKAVQETHNLLACRRPTTSVPETHN</sequence>
<evidence type="ECO:0000313" key="1">
    <source>
        <dbReference type="EMBL" id="KAK7113854.1"/>
    </source>
</evidence>
<dbReference type="EMBL" id="JBAMIC010000001">
    <property type="protein sequence ID" value="KAK7113854.1"/>
    <property type="molecule type" value="Genomic_DNA"/>
</dbReference>
<dbReference type="AlphaFoldDB" id="A0AAN9GMM2"/>
<organism evidence="1 2">
    <name type="scientific">Littorina saxatilis</name>
    <dbReference type="NCBI Taxonomy" id="31220"/>
    <lineage>
        <taxon>Eukaryota</taxon>
        <taxon>Metazoa</taxon>
        <taxon>Spiralia</taxon>
        <taxon>Lophotrochozoa</taxon>
        <taxon>Mollusca</taxon>
        <taxon>Gastropoda</taxon>
        <taxon>Caenogastropoda</taxon>
        <taxon>Littorinimorpha</taxon>
        <taxon>Littorinoidea</taxon>
        <taxon>Littorinidae</taxon>
        <taxon>Littorina</taxon>
    </lineage>
</organism>
<dbReference type="Proteomes" id="UP001374579">
    <property type="component" value="Unassembled WGS sequence"/>
</dbReference>
<gene>
    <name evidence="1" type="ORF">V1264_000016</name>
</gene>
<keyword evidence="2" id="KW-1185">Reference proteome</keyword>
<accession>A0AAN9GMM2</accession>
<name>A0AAN9GMM2_9CAEN</name>
<reference evidence="1 2" key="1">
    <citation type="submission" date="2024-02" db="EMBL/GenBank/DDBJ databases">
        <title>Chromosome-scale genome assembly of the rough periwinkle Littorina saxatilis.</title>
        <authorList>
            <person name="De Jode A."/>
            <person name="Faria R."/>
            <person name="Formenti G."/>
            <person name="Sims Y."/>
            <person name="Smith T.P."/>
            <person name="Tracey A."/>
            <person name="Wood J.M.D."/>
            <person name="Zagrodzka Z.B."/>
            <person name="Johannesson K."/>
            <person name="Butlin R.K."/>
            <person name="Leder E.H."/>
        </authorList>
    </citation>
    <scope>NUCLEOTIDE SEQUENCE [LARGE SCALE GENOMIC DNA]</scope>
    <source>
        <strain evidence="1">Snail1</strain>
        <tissue evidence="1">Muscle</tissue>
    </source>
</reference>